<dbReference type="PROSITE" id="PS51257">
    <property type="entry name" value="PROKAR_LIPOPROTEIN"/>
    <property type="match status" value="1"/>
</dbReference>
<feature type="region of interest" description="Disordered" evidence="1">
    <location>
        <begin position="61"/>
        <end position="155"/>
    </location>
</feature>
<feature type="compositionally biased region" description="Pro residues" evidence="1">
    <location>
        <begin position="112"/>
        <end position="142"/>
    </location>
</feature>
<dbReference type="EMBL" id="CP080507">
    <property type="protein sequence ID" value="QYM79460.1"/>
    <property type="molecule type" value="Genomic_DNA"/>
</dbReference>
<evidence type="ECO:0000313" key="3">
    <source>
        <dbReference type="EMBL" id="QYM79460.1"/>
    </source>
</evidence>
<reference evidence="3" key="1">
    <citation type="submission" date="2021-08" db="EMBL/GenBank/DDBJ databases">
        <title>Genome of a novel bacterium of the phylum Verrucomicrobia, Oleiharenicola sp. KSB-15.</title>
        <authorList>
            <person name="Chung J.-H."/>
            <person name="Ahn J.-H."/>
            <person name="Yoon Y."/>
            <person name="Kim D.-Y."/>
            <person name="An S.-H."/>
            <person name="Park I."/>
            <person name="Yeon J."/>
        </authorList>
    </citation>
    <scope>NUCLEOTIDE SEQUENCE</scope>
    <source>
        <strain evidence="3">KSB-15</strain>
    </source>
</reference>
<name>A0A8F9TWK8_9BACT</name>
<evidence type="ECO:0000256" key="2">
    <source>
        <dbReference type="SAM" id="SignalP"/>
    </source>
</evidence>
<dbReference type="RefSeq" id="WP_220163361.1">
    <property type="nucleotide sequence ID" value="NZ_CP080507.1"/>
</dbReference>
<keyword evidence="4" id="KW-1185">Reference proteome</keyword>
<accession>A0A8F9TWK8</accession>
<gene>
    <name evidence="3" type="ORF">K0B96_02260</name>
</gene>
<dbReference type="Proteomes" id="UP000825051">
    <property type="component" value="Chromosome"/>
</dbReference>
<proteinExistence type="predicted"/>
<organism evidence="3 4">
    <name type="scientific">Horticoccus luteus</name>
    <dbReference type="NCBI Taxonomy" id="2862869"/>
    <lineage>
        <taxon>Bacteria</taxon>
        <taxon>Pseudomonadati</taxon>
        <taxon>Verrucomicrobiota</taxon>
        <taxon>Opitutia</taxon>
        <taxon>Opitutales</taxon>
        <taxon>Opitutaceae</taxon>
        <taxon>Horticoccus</taxon>
    </lineage>
</organism>
<feature type="chain" id="PRO_5034156477" evidence="2">
    <location>
        <begin position="21"/>
        <end position="155"/>
    </location>
</feature>
<dbReference type="KEGG" id="ole:K0B96_02260"/>
<dbReference type="AlphaFoldDB" id="A0A8F9TWK8"/>
<keyword evidence="2" id="KW-0732">Signal</keyword>
<evidence type="ECO:0000256" key="1">
    <source>
        <dbReference type="SAM" id="MobiDB-lite"/>
    </source>
</evidence>
<evidence type="ECO:0000313" key="4">
    <source>
        <dbReference type="Proteomes" id="UP000825051"/>
    </source>
</evidence>
<feature type="compositionally biased region" description="Basic and acidic residues" evidence="1">
    <location>
        <begin position="72"/>
        <end position="98"/>
    </location>
</feature>
<protein>
    <submittedName>
        <fullName evidence="3">Uncharacterized protein</fullName>
    </submittedName>
</protein>
<feature type="signal peptide" evidence="2">
    <location>
        <begin position="1"/>
        <end position="20"/>
    </location>
</feature>
<sequence>MKYFSLGAAALGVAGLLASAGCVADSGYDGGGGGYYYSQPLPDPYLYDSPVYYNEYYVVPPPAYGARRPRTVHRDHDRYEDRREHQRPQLEPPRDRPGAHLPTGPVAAPSAPRAPRPPLPGIPNVPRPHPGPNPRPVAPAPQPAREKHERPQKKK</sequence>